<dbReference type="EMBL" id="JACOPQ010000010">
    <property type="protein sequence ID" value="MBC5737861.1"/>
    <property type="molecule type" value="Genomic_DNA"/>
</dbReference>
<keyword evidence="1" id="KW-0472">Membrane</keyword>
<feature type="transmembrane region" description="Helical" evidence="1">
    <location>
        <begin position="32"/>
        <end position="54"/>
    </location>
</feature>
<accession>A0A8J6JE39</accession>
<evidence type="ECO:0000313" key="2">
    <source>
        <dbReference type="EMBL" id="MBC5737861.1"/>
    </source>
</evidence>
<keyword evidence="3" id="KW-1185">Reference proteome</keyword>
<evidence type="ECO:0000313" key="3">
    <source>
        <dbReference type="Proteomes" id="UP000607645"/>
    </source>
</evidence>
<dbReference type="Proteomes" id="UP000607645">
    <property type="component" value="Unassembled WGS sequence"/>
</dbReference>
<dbReference type="RefSeq" id="WP_155151198.1">
    <property type="nucleotide sequence ID" value="NZ_JACOPQ010000010.1"/>
</dbReference>
<comment type="caution">
    <text evidence="2">The sequence shown here is derived from an EMBL/GenBank/DDBJ whole genome shotgun (WGS) entry which is preliminary data.</text>
</comment>
<keyword evidence="1" id="KW-0812">Transmembrane</keyword>
<sequence length="78" mass="8901">MKLTKTEKIWITVVAIFYILYNIPGIPPYGEAIPTFIHAALTVLPLWIAVYIGLSRVYKIYKLRDDADEETASEKKEG</sequence>
<protein>
    <submittedName>
        <fullName evidence="2">Uncharacterized protein</fullName>
    </submittedName>
</protein>
<feature type="transmembrane region" description="Helical" evidence="1">
    <location>
        <begin position="9"/>
        <end position="26"/>
    </location>
</feature>
<organism evidence="2 3">
    <name type="scientific">Lawsonibacter faecis</name>
    <dbReference type="NCBI Taxonomy" id="2763052"/>
    <lineage>
        <taxon>Bacteria</taxon>
        <taxon>Bacillati</taxon>
        <taxon>Bacillota</taxon>
        <taxon>Clostridia</taxon>
        <taxon>Eubacteriales</taxon>
        <taxon>Oscillospiraceae</taxon>
        <taxon>Lawsonibacter</taxon>
    </lineage>
</organism>
<name>A0A8J6JE39_9FIRM</name>
<gene>
    <name evidence="2" type="ORF">H8S62_12670</name>
</gene>
<dbReference type="AlphaFoldDB" id="A0A8J6JE39"/>
<keyword evidence="1" id="KW-1133">Transmembrane helix</keyword>
<proteinExistence type="predicted"/>
<reference evidence="2" key="1">
    <citation type="submission" date="2020-08" db="EMBL/GenBank/DDBJ databases">
        <title>Genome public.</title>
        <authorList>
            <person name="Liu C."/>
            <person name="Sun Q."/>
        </authorList>
    </citation>
    <scope>NUCLEOTIDE SEQUENCE</scope>
    <source>
        <strain evidence="2">NSJ-52</strain>
    </source>
</reference>
<evidence type="ECO:0000256" key="1">
    <source>
        <dbReference type="SAM" id="Phobius"/>
    </source>
</evidence>